<evidence type="ECO:0000313" key="8">
    <source>
        <dbReference type="EMBL" id="KAL2047302.1"/>
    </source>
</evidence>
<feature type="compositionally biased region" description="Polar residues" evidence="6">
    <location>
        <begin position="533"/>
        <end position="571"/>
    </location>
</feature>
<evidence type="ECO:0000313" key="9">
    <source>
        <dbReference type="Proteomes" id="UP001590950"/>
    </source>
</evidence>
<evidence type="ECO:0000256" key="5">
    <source>
        <dbReference type="RuleBase" id="RU280818"/>
    </source>
</evidence>
<dbReference type="SUPFAM" id="SSF50978">
    <property type="entry name" value="WD40 repeat-like"/>
    <property type="match status" value="1"/>
</dbReference>
<dbReference type="PANTHER" id="PTHR10856:SF0">
    <property type="entry name" value="CORONIN"/>
    <property type="match status" value="1"/>
</dbReference>
<dbReference type="InterPro" id="IPR015048">
    <property type="entry name" value="DUF1899"/>
</dbReference>
<feature type="compositionally biased region" description="Polar residues" evidence="6">
    <location>
        <begin position="579"/>
        <end position="588"/>
    </location>
</feature>
<sequence length="656" mass="71874">MSGRFVRSSKYRHVFGRPTRKEHCYDNIRISRNAWDTNLVKANPKYISVNWEASGGGAFAVIPINEKGRLPEQLPLFRGHTAVVLDTDWSPFNDSLIASASDDGKAFIYKVPEEFTLRTEEGEPVKDVAPVQKLTGHSRKVGHVLFNPAAENVLATSSGDYTVKIWDVEAGSSRLTLKNTDIIQSLSWSANGSLLVTTSRDKKLRIWDVRQEQPAQVVPGHGGAKASRVTWMGEHNRVATTGFSKMSDRQLGLWDIREPKEPLEGFQMLDAISGVCMPFWDDGTQCLYLAGKGDGNIRYFEYANDKFEFLSEYKSSDPQRGIAFLPKRGVNVHENEVMRAFKTVNDSYIEPISFLVPRRAEVFQDDIFPPTVGVKPAMSAAEWFDGKESLPPKIDLAGVYAGEEPAEVASDYKPTARAPSSKLPSPTKKVPEPEPEPMPPASALRGPPPSMNEQTSSIKDLASKFNDDKEDDELDDDSSDFEEIAKPVDRSEKHAAAAAPQEKSRPTPTSRALGDGLLPVEDKPDDFDRASQVAASQDTRTQIQSQEVAASKSTLEHLSNPAPSSKSTMEALNNPGAASKTTIDSLSNPVPAPKSTIGSLSSPKSSSAPFSDQPIQNSLAEIKGLLEVQTKTMSAQSQEISKLTAEVDRLRTKLGE</sequence>
<evidence type="ECO:0000259" key="7">
    <source>
        <dbReference type="SMART" id="SM01166"/>
    </source>
</evidence>
<feature type="compositionally biased region" description="Basic and acidic residues" evidence="6">
    <location>
        <begin position="520"/>
        <end position="529"/>
    </location>
</feature>
<gene>
    <name evidence="8" type="ORF">N7G274_001322</name>
</gene>
<dbReference type="PANTHER" id="PTHR10856">
    <property type="entry name" value="CORONIN"/>
    <property type="match status" value="1"/>
</dbReference>
<feature type="domain" description="DUF1899" evidence="7">
    <location>
        <begin position="4"/>
        <end position="68"/>
    </location>
</feature>
<keyword evidence="9" id="KW-1185">Reference proteome</keyword>
<comment type="similarity">
    <text evidence="1 5">Belongs to the WD repeat coronin family.</text>
</comment>
<evidence type="ECO:0000256" key="1">
    <source>
        <dbReference type="ARBA" id="ARBA00009482"/>
    </source>
</evidence>
<evidence type="ECO:0000256" key="4">
    <source>
        <dbReference type="PROSITE-ProRule" id="PRU00221"/>
    </source>
</evidence>
<protein>
    <recommendedName>
        <fullName evidence="5">Coronin</fullName>
    </recommendedName>
</protein>
<dbReference type="PROSITE" id="PS50294">
    <property type="entry name" value="WD_REPEATS_REGION"/>
    <property type="match status" value="2"/>
</dbReference>
<feature type="repeat" description="WD" evidence="4">
    <location>
        <begin position="134"/>
        <end position="176"/>
    </location>
</feature>
<proteinExistence type="inferred from homology"/>
<evidence type="ECO:0000256" key="6">
    <source>
        <dbReference type="SAM" id="MobiDB-lite"/>
    </source>
</evidence>
<dbReference type="Proteomes" id="UP001590950">
    <property type="component" value="Unassembled WGS sequence"/>
</dbReference>
<dbReference type="SMART" id="SM01167">
    <property type="entry name" value="DUF1900"/>
    <property type="match status" value="1"/>
</dbReference>
<dbReference type="InterPro" id="IPR036322">
    <property type="entry name" value="WD40_repeat_dom_sf"/>
</dbReference>
<accession>A0ABR4ANJ3</accession>
<dbReference type="EMBL" id="JBEFKJ010000003">
    <property type="protein sequence ID" value="KAL2047302.1"/>
    <property type="molecule type" value="Genomic_DNA"/>
</dbReference>
<dbReference type="InterPro" id="IPR020472">
    <property type="entry name" value="WD40_PAC1"/>
</dbReference>
<feature type="repeat" description="WD" evidence="4">
    <location>
        <begin position="176"/>
        <end position="217"/>
    </location>
</feature>
<dbReference type="Pfam" id="PF16300">
    <property type="entry name" value="WD40_4"/>
    <property type="match status" value="1"/>
</dbReference>
<dbReference type="PRINTS" id="PR00320">
    <property type="entry name" value="GPROTEINBRPT"/>
</dbReference>
<comment type="caution">
    <text evidence="8">The sequence shown here is derived from an EMBL/GenBank/DDBJ whole genome shotgun (WGS) entry which is preliminary data.</text>
</comment>
<keyword evidence="2 4" id="KW-0853">WD repeat</keyword>
<feature type="compositionally biased region" description="Acidic residues" evidence="6">
    <location>
        <begin position="468"/>
        <end position="482"/>
    </location>
</feature>
<dbReference type="PROSITE" id="PS00678">
    <property type="entry name" value="WD_REPEATS_1"/>
    <property type="match status" value="2"/>
</dbReference>
<dbReference type="Gene3D" id="2.130.10.10">
    <property type="entry name" value="YVTN repeat-like/Quinoprotein amine dehydrogenase"/>
    <property type="match status" value="1"/>
</dbReference>
<feature type="compositionally biased region" description="Low complexity" evidence="6">
    <location>
        <begin position="595"/>
        <end position="611"/>
    </location>
</feature>
<dbReference type="SMART" id="SM00320">
    <property type="entry name" value="WD40"/>
    <property type="match status" value="4"/>
</dbReference>
<reference evidence="8 9" key="1">
    <citation type="submission" date="2024-09" db="EMBL/GenBank/DDBJ databases">
        <title>Rethinking Asexuality: The Enigmatic Case of Functional Sexual Genes in Lepraria (Stereocaulaceae).</title>
        <authorList>
            <person name="Doellman M."/>
            <person name="Sun Y."/>
            <person name="Barcenas-Pena A."/>
            <person name="Lumbsch H.T."/>
            <person name="Grewe F."/>
        </authorList>
    </citation>
    <scope>NUCLEOTIDE SEQUENCE [LARGE SCALE GENOMIC DNA]</scope>
    <source>
        <strain evidence="8 9">Mercado 3170</strain>
    </source>
</reference>
<dbReference type="InterPro" id="IPR001680">
    <property type="entry name" value="WD40_rpt"/>
</dbReference>
<evidence type="ECO:0000256" key="2">
    <source>
        <dbReference type="ARBA" id="ARBA00022574"/>
    </source>
</evidence>
<dbReference type="PROSITE" id="PS50082">
    <property type="entry name" value="WD_REPEATS_2"/>
    <property type="match status" value="2"/>
</dbReference>
<dbReference type="InterPro" id="IPR015505">
    <property type="entry name" value="Coronin"/>
</dbReference>
<organism evidence="8 9">
    <name type="scientific">Stereocaulon virgatum</name>
    <dbReference type="NCBI Taxonomy" id="373712"/>
    <lineage>
        <taxon>Eukaryota</taxon>
        <taxon>Fungi</taxon>
        <taxon>Dikarya</taxon>
        <taxon>Ascomycota</taxon>
        <taxon>Pezizomycotina</taxon>
        <taxon>Lecanoromycetes</taxon>
        <taxon>OSLEUM clade</taxon>
        <taxon>Lecanoromycetidae</taxon>
        <taxon>Lecanorales</taxon>
        <taxon>Lecanorineae</taxon>
        <taxon>Stereocaulaceae</taxon>
        <taxon>Stereocaulon</taxon>
    </lineage>
</organism>
<feature type="region of interest" description="Disordered" evidence="6">
    <location>
        <begin position="408"/>
        <end position="615"/>
    </location>
</feature>
<dbReference type="InterPro" id="IPR015943">
    <property type="entry name" value="WD40/YVTN_repeat-like_dom_sf"/>
</dbReference>
<dbReference type="Pfam" id="PF00400">
    <property type="entry name" value="WD40"/>
    <property type="match status" value="3"/>
</dbReference>
<feature type="compositionally biased region" description="Basic and acidic residues" evidence="6">
    <location>
        <begin position="483"/>
        <end position="495"/>
    </location>
</feature>
<dbReference type="Pfam" id="PF08953">
    <property type="entry name" value="DUF1899"/>
    <property type="match status" value="1"/>
</dbReference>
<keyword evidence="3 5" id="KW-0677">Repeat</keyword>
<dbReference type="SMART" id="SM01166">
    <property type="entry name" value="DUF1899"/>
    <property type="match status" value="1"/>
</dbReference>
<feature type="compositionally biased region" description="Pro residues" evidence="6">
    <location>
        <begin position="436"/>
        <end position="450"/>
    </location>
</feature>
<name>A0ABR4ANJ3_9LECA</name>
<evidence type="ECO:0000256" key="3">
    <source>
        <dbReference type="ARBA" id="ARBA00022737"/>
    </source>
</evidence>
<dbReference type="InterPro" id="IPR019775">
    <property type="entry name" value="WD40_repeat_CS"/>
</dbReference>